<dbReference type="RefSeq" id="WP_345583205.1">
    <property type="nucleotide sequence ID" value="NZ_BAABLV010000036.1"/>
</dbReference>
<gene>
    <name evidence="4" type="primary">cdtA</name>
    <name evidence="4" type="ORF">GCM10025789_24270</name>
</gene>
<comment type="caution">
    <text evidence="4">The sequence shown here is derived from an EMBL/GenBank/DDBJ whole genome shotgun (WGS) entry which is preliminary data.</text>
</comment>
<dbReference type="Proteomes" id="UP001501521">
    <property type="component" value="Unassembled WGS sequence"/>
</dbReference>
<dbReference type="PROSITE" id="PS50893">
    <property type="entry name" value="ABC_TRANSPORTER_2"/>
    <property type="match status" value="1"/>
</dbReference>
<evidence type="ECO:0000313" key="5">
    <source>
        <dbReference type="Proteomes" id="UP001501521"/>
    </source>
</evidence>
<keyword evidence="5" id="KW-1185">Reference proteome</keyword>
<dbReference type="SMART" id="SM00382">
    <property type="entry name" value="AAA"/>
    <property type="match status" value="1"/>
</dbReference>
<dbReference type="Pfam" id="PF00005">
    <property type="entry name" value="ABC_tran"/>
    <property type="match status" value="1"/>
</dbReference>
<dbReference type="InterPro" id="IPR003439">
    <property type="entry name" value="ABC_transporter-like_ATP-bd"/>
</dbReference>
<proteinExistence type="predicted"/>
<dbReference type="CDD" id="cd03214">
    <property type="entry name" value="ABC_Iron-Siderophores_B12_Hemin"/>
    <property type="match status" value="1"/>
</dbReference>
<dbReference type="EMBL" id="BAABLV010000036">
    <property type="protein sequence ID" value="GAA4904339.1"/>
    <property type="molecule type" value="Genomic_DNA"/>
</dbReference>
<keyword evidence="2 4" id="KW-0067">ATP-binding</keyword>
<keyword evidence="1" id="KW-0547">Nucleotide-binding</keyword>
<dbReference type="Gene3D" id="3.40.50.300">
    <property type="entry name" value="P-loop containing nucleotide triphosphate hydrolases"/>
    <property type="match status" value="1"/>
</dbReference>
<dbReference type="SUPFAM" id="SSF52540">
    <property type="entry name" value="P-loop containing nucleoside triphosphate hydrolases"/>
    <property type="match status" value="1"/>
</dbReference>
<reference evidence="5" key="1">
    <citation type="journal article" date="2019" name="Int. J. Syst. Evol. Microbiol.">
        <title>The Global Catalogue of Microorganisms (GCM) 10K type strain sequencing project: providing services to taxonomists for standard genome sequencing and annotation.</title>
        <authorList>
            <consortium name="The Broad Institute Genomics Platform"/>
            <consortium name="The Broad Institute Genome Sequencing Center for Infectious Disease"/>
            <person name="Wu L."/>
            <person name="Ma J."/>
        </authorList>
    </citation>
    <scope>NUCLEOTIDE SEQUENCE [LARGE SCALE GENOMIC DNA]</scope>
    <source>
        <strain evidence="5">JCM 19125</strain>
    </source>
</reference>
<dbReference type="InterPro" id="IPR003593">
    <property type="entry name" value="AAA+_ATPase"/>
</dbReference>
<sequence length="277" mass="29214">MTAQATTARPTAGLVGKDLRLAFHRTPVVHGVDIDVAPGEVLALVGPNGSGKSTVLRALARLHSVTAGEVLLDGTQPIHSLSPKEFAQRVTLLTQHHGAVSGMSVRDVVALGRHPHRRLTRPDTHGQAAIDDALQRVGVAALAHRPLNELSGGEVQRVWLATCLAQQAGVILLDEPTNHLDLRYQGEVLDLLRDLADDGLAVGTVLHDLNHAAAVADKIVLMAGGRVVAAGHPDDVITVQHISTAYGVPVTVHLDEATGALTTRILGRHCRNRLASA</sequence>
<accession>A0ABP9FT59</accession>
<evidence type="ECO:0000313" key="4">
    <source>
        <dbReference type="EMBL" id="GAA4904339.1"/>
    </source>
</evidence>
<dbReference type="PANTHER" id="PTHR42794">
    <property type="entry name" value="HEMIN IMPORT ATP-BINDING PROTEIN HMUV"/>
    <property type="match status" value="1"/>
</dbReference>
<organism evidence="4 5">
    <name type="scientific">Tessaracoccus lubricantis</name>
    <dbReference type="NCBI Taxonomy" id="545543"/>
    <lineage>
        <taxon>Bacteria</taxon>
        <taxon>Bacillati</taxon>
        <taxon>Actinomycetota</taxon>
        <taxon>Actinomycetes</taxon>
        <taxon>Propionibacteriales</taxon>
        <taxon>Propionibacteriaceae</taxon>
        <taxon>Tessaracoccus</taxon>
    </lineage>
</organism>
<dbReference type="GO" id="GO:0005524">
    <property type="term" value="F:ATP binding"/>
    <property type="evidence" value="ECO:0007669"/>
    <property type="project" value="UniProtKB-KW"/>
</dbReference>
<name>A0ABP9FT59_9ACTN</name>
<evidence type="ECO:0000256" key="1">
    <source>
        <dbReference type="ARBA" id="ARBA00022741"/>
    </source>
</evidence>
<evidence type="ECO:0000259" key="3">
    <source>
        <dbReference type="PROSITE" id="PS50893"/>
    </source>
</evidence>
<evidence type="ECO:0000256" key="2">
    <source>
        <dbReference type="ARBA" id="ARBA00022840"/>
    </source>
</evidence>
<protein>
    <submittedName>
        <fullName evidence="4">Siderophore ABC transporter ATP-binding protein CdtA</fullName>
    </submittedName>
</protein>
<dbReference type="InterPro" id="IPR027417">
    <property type="entry name" value="P-loop_NTPase"/>
</dbReference>
<dbReference type="PANTHER" id="PTHR42794:SF2">
    <property type="entry name" value="ABC TRANSPORTER ATP-BINDING PROTEIN"/>
    <property type="match status" value="1"/>
</dbReference>
<feature type="domain" description="ABC transporter" evidence="3">
    <location>
        <begin position="14"/>
        <end position="249"/>
    </location>
</feature>